<dbReference type="GO" id="GO:0004519">
    <property type="term" value="F:endonuclease activity"/>
    <property type="evidence" value="ECO:0007669"/>
    <property type="project" value="UniProtKB-KW"/>
</dbReference>
<dbReference type="SMART" id="SM00465">
    <property type="entry name" value="GIYc"/>
    <property type="match status" value="1"/>
</dbReference>
<gene>
    <name evidence="3" type="ORF">Lbir_0001</name>
    <name evidence="4" type="ORF">NCTC12437_01836</name>
</gene>
<proteinExistence type="inferred from homology"/>
<dbReference type="PROSITE" id="PS50164">
    <property type="entry name" value="GIY_YIG"/>
    <property type="match status" value="1"/>
</dbReference>
<reference evidence="4 6" key="2">
    <citation type="submission" date="2018-06" db="EMBL/GenBank/DDBJ databases">
        <authorList>
            <consortium name="Pathogen Informatics"/>
            <person name="Doyle S."/>
        </authorList>
    </citation>
    <scope>NUCLEOTIDE SEQUENCE [LARGE SCALE GENOMIC DNA]</scope>
    <source>
        <strain evidence="4 6">NCTC12437</strain>
    </source>
</reference>
<dbReference type="InterPro" id="IPR035901">
    <property type="entry name" value="GIY-YIG_endonuc_sf"/>
</dbReference>
<keyword evidence="5" id="KW-1185">Reference proteome</keyword>
<feature type="domain" description="GIY-YIG" evidence="2">
    <location>
        <begin position="4"/>
        <end position="80"/>
    </location>
</feature>
<dbReference type="OrthoDB" id="9807770at2"/>
<dbReference type="Gene3D" id="3.40.1440.10">
    <property type="entry name" value="GIY-YIG endonuclease"/>
    <property type="match status" value="1"/>
</dbReference>
<dbReference type="AlphaFoldDB" id="A0A378IA00"/>
<dbReference type="Proteomes" id="UP000255066">
    <property type="component" value="Unassembled WGS sequence"/>
</dbReference>
<sequence length="97" mass="11486">MRERQPAIYIMANKRNGTLYTGVTSDLLKRVYEHRYAELNGFTKKYNCKILVYFELTDSMISAISREKQLKSGSRKKKLLLIERFNPSWSDLYETLI</sequence>
<dbReference type="PANTHER" id="PTHR34477:SF5">
    <property type="entry name" value="BSL5627 PROTEIN"/>
    <property type="match status" value="1"/>
</dbReference>
<protein>
    <submittedName>
        <fullName evidence="3 4">Endonuclease</fullName>
    </submittedName>
</protein>
<comment type="similarity">
    <text evidence="1">Belongs to the UPF0213 family.</text>
</comment>
<keyword evidence="4" id="KW-0378">Hydrolase</keyword>
<dbReference type="CDD" id="cd10448">
    <property type="entry name" value="GIY-YIG_unchar_3"/>
    <property type="match status" value="1"/>
</dbReference>
<dbReference type="STRING" id="28083.Lbir_0001"/>
<dbReference type="Pfam" id="PF01541">
    <property type="entry name" value="GIY-YIG"/>
    <property type="match status" value="1"/>
</dbReference>
<evidence type="ECO:0000256" key="1">
    <source>
        <dbReference type="ARBA" id="ARBA00007435"/>
    </source>
</evidence>
<dbReference type="PANTHER" id="PTHR34477">
    <property type="entry name" value="UPF0213 PROTEIN YHBQ"/>
    <property type="match status" value="1"/>
</dbReference>
<dbReference type="RefSeq" id="WP_058522134.1">
    <property type="nucleotide sequence ID" value="NZ_CAAAHV010000029.1"/>
</dbReference>
<organism evidence="4 6">
    <name type="scientific">Legionella birminghamensis</name>
    <dbReference type="NCBI Taxonomy" id="28083"/>
    <lineage>
        <taxon>Bacteria</taxon>
        <taxon>Pseudomonadati</taxon>
        <taxon>Pseudomonadota</taxon>
        <taxon>Gammaproteobacteria</taxon>
        <taxon>Legionellales</taxon>
        <taxon>Legionellaceae</taxon>
        <taxon>Legionella</taxon>
    </lineage>
</organism>
<reference evidence="3 5" key="1">
    <citation type="submission" date="2015-11" db="EMBL/GenBank/DDBJ databases">
        <title>Genomic analysis of 38 Legionella species identifies large and diverse effector repertoires.</title>
        <authorList>
            <person name="Burstein D."/>
            <person name="Amaro F."/>
            <person name="Zusman T."/>
            <person name="Lifshitz Z."/>
            <person name="Cohen O."/>
            <person name="Gilbert J.A."/>
            <person name="Pupko T."/>
            <person name="Shuman H.A."/>
            <person name="Segal G."/>
        </authorList>
    </citation>
    <scope>NUCLEOTIDE SEQUENCE [LARGE SCALE GENOMIC DNA]</scope>
    <source>
        <strain evidence="3 5">CDC#1407-AL-14</strain>
    </source>
</reference>
<keyword evidence="4" id="KW-0255">Endonuclease</keyword>
<name>A0A378IA00_9GAMM</name>
<dbReference type="EMBL" id="UGNW01000001">
    <property type="protein sequence ID" value="STX32058.1"/>
    <property type="molecule type" value="Genomic_DNA"/>
</dbReference>
<dbReference type="EMBL" id="LNXT01000001">
    <property type="protein sequence ID" value="KTC75932.1"/>
    <property type="molecule type" value="Genomic_DNA"/>
</dbReference>
<keyword evidence="4" id="KW-0540">Nuclease</keyword>
<evidence type="ECO:0000313" key="4">
    <source>
        <dbReference type="EMBL" id="STX32058.1"/>
    </source>
</evidence>
<dbReference type="SUPFAM" id="SSF82771">
    <property type="entry name" value="GIY-YIG endonuclease"/>
    <property type="match status" value="1"/>
</dbReference>
<evidence type="ECO:0000313" key="5">
    <source>
        <dbReference type="Proteomes" id="UP000054735"/>
    </source>
</evidence>
<accession>A0A378IA00</accession>
<dbReference type="InterPro" id="IPR050190">
    <property type="entry name" value="UPF0213_domain"/>
</dbReference>
<evidence type="ECO:0000313" key="3">
    <source>
        <dbReference type="EMBL" id="KTC75932.1"/>
    </source>
</evidence>
<dbReference type="InterPro" id="IPR000305">
    <property type="entry name" value="GIY-YIG_endonuc"/>
</dbReference>
<evidence type="ECO:0000313" key="6">
    <source>
        <dbReference type="Proteomes" id="UP000255066"/>
    </source>
</evidence>
<evidence type="ECO:0000259" key="2">
    <source>
        <dbReference type="PROSITE" id="PS50164"/>
    </source>
</evidence>
<dbReference type="Proteomes" id="UP000054735">
    <property type="component" value="Unassembled WGS sequence"/>
</dbReference>